<keyword evidence="5" id="KW-0539">Nucleus</keyword>
<keyword evidence="2" id="KW-0805">Transcription regulation</keyword>
<reference evidence="9" key="2">
    <citation type="submission" date="2019-07" db="EMBL/GenBank/DDBJ databases">
        <authorList>
            <person name="Yang Y."/>
            <person name="Bocs S."/>
            <person name="Baudouin L."/>
        </authorList>
    </citation>
    <scope>NUCLEOTIDE SEQUENCE</scope>
    <source>
        <tissue evidence="9">Spear leaf of Hainan Tall coconut</tissue>
    </source>
</reference>
<dbReference type="AlphaFoldDB" id="A0A8K0ITT1"/>
<evidence type="ECO:0000259" key="8">
    <source>
        <dbReference type="PROSITE" id="PS51032"/>
    </source>
</evidence>
<dbReference type="PANTHER" id="PTHR31194:SF197">
    <property type="entry name" value="OS12G0582900 PROTEIN"/>
    <property type="match status" value="1"/>
</dbReference>
<evidence type="ECO:0000256" key="4">
    <source>
        <dbReference type="ARBA" id="ARBA00023163"/>
    </source>
</evidence>
<dbReference type="PRINTS" id="PR00367">
    <property type="entry name" value="ETHRSPELEMNT"/>
</dbReference>
<dbReference type="GO" id="GO:0005634">
    <property type="term" value="C:nucleus"/>
    <property type="evidence" value="ECO:0007669"/>
    <property type="project" value="UniProtKB-SubCell"/>
</dbReference>
<evidence type="ECO:0000256" key="2">
    <source>
        <dbReference type="ARBA" id="ARBA00023015"/>
    </source>
</evidence>
<dbReference type="InterPro" id="IPR001471">
    <property type="entry name" value="AP2/ERF_dom"/>
</dbReference>
<evidence type="ECO:0000256" key="5">
    <source>
        <dbReference type="ARBA" id="ARBA00023242"/>
    </source>
</evidence>
<sequence>MKLWWKQLVNFRGARRARKHFVWVRQRSSGRWAAGIKDTVQKIRVWLGTFDIAEYAARAYDEAACLLRGANARTNFWPCSPLSHRLPPSKTYNLLLMRLKANNSSACGDVIVSLPENQKPPQQEEEQRGRDGGLDDIEDFQFADFLNDPSVSDSSLTNNTNFGDHICESVQSNCTREEESLGPEHSAGG</sequence>
<dbReference type="EMBL" id="CM017884">
    <property type="protein sequence ID" value="KAG1366839.1"/>
    <property type="molecule type" value="Genomic_DNA"/>
</dbReference>
<comment type="subcellular location">
    <subcellularLocation>
        <location evidence="1">Nucleus</location>
    </subcellularLocation>
</comment>
<protein>
    <submittedName>
        <fullName evidence="9">Putative ethylene-responsive transcription factor ERN1-like</fullName>
    </submittedName>
</protein>
<keyword evidence="3" id="KW-0238">DNA-binding</keyword>
<dbReference type="InterPro" id="IPR050913">
    <property type="entry name" value="AP2/ERF_ERF"/>
</dbReference>
<dbReference type="FunFam" id="3.30.730.10:FF:000005">
    <property type="entry name" value="ethylene-responsive transcription factor RAP2-11"/>
    <property type="match status" value="1"/>
</dbReference>
<dbReference type="EMBL" id="CM017884">
    <property type="protein sequence ID" value="KAG1366838.1"/>
    <property type="molecule type" value="Genomic_DNA"/>
</dbReference>
<reference evidence="9" key="1">
    <citation type="journal article" date="2017" name="Gigascience">
        <title>The genome draft of coconut (Cocos nucifera).</title>
        <authorList>
            <person name="Xiao Y."/>
            <person name="Xu P."/>
            <person name="Fan H."/>
            <person name="Baudouin L."/>
            <person name="Xia W."/>
            <person name="Bocs S."/>
            <person name="Xu J."/>
            <person name="Li Q."/>
            <person name="Guo A."/>
            <person name="Zhou L."/>
            <person name="Li J."/>
            <person name="Wu Y."/>
            <person name="Ma Z."/>
            <person name="Armero A."/>
            <person name="Issali A.E."/>
            <person name="Liu N."/>
            <person name="Peng M."/>
            <person name="Yang Y."/>
        </authorList>
    </citation>
    <scope>NUCLEOTIDE SEQUENCE</scope>
    <source>
        <tissue evidence="9">Spear leaf of Hainan Tall coconut</tissue>
    </source>
</reference>
<keyword evidence="4" id="KW-0804">Transcription</keyword>
<dbReference type="CDD" id="cd00018">
    <property type="entry name" value="AP2"/>
    <property type="match status" value="1"/>
</dbReference>
<feature type="region of interest" description="Disordered" evidence="7">
    <location>
        <begin position="114"/>
        <end position="134"/>
    </location>
</feature>
<feature type="domain" description="AP2/ERF" evidence="8">
    <location>
        <begin position="10"/>
        <end position="77"/>
    </location>
</feature>
<proteinExistence type="inferred from homology"/>
<dbReference type="Gene3D" id="3.30.730.10">
    <property type="entry name" value="AP2/ERF domain"/>
    <property type="match status" value="1"/>
</dbReference>
<comment type="similarity">
    <text evidence="6">Belongs to the AP2/ERF transcription factor family. ERF subfamily.</text>
</comment>
<accession>A0A8K0ITT1</accession>
<comment type="caution">
    <text evidence="9">The sequence shown here is derived from an EMBL/GenBank/DDBJ whole genome shotgun (WGS) entry which is preliminary data.</text>
</comment>
<dbReference type="PROSITE" id="PS51032">
    <property type="entry name" value="AP2_ERF"/>
    <property type="match status" value="1"/>
</dbReference>
<evidence type="ECO:0000256" key="6">
    <source>
        <dbReference type="ARBA" id="ARBA00024343"/>
    </source>
</evidence>
<dbReference type="SUPFAM" id="SSF54171">
    <property type="entry name" value="DNA-binding domain"/>
    <property type="match status" value="1"/>
</dbReference>
<evidence type="ECO:0000256" key="3">
    <source>
        <dbReference type="ARBA" id="ARBA00023125"/>
    </source>
</evidence>
<evidence type="ECO:0000313" key="9">
    <source>
        <dbReference type="EMBL" id="KAG1366838.1"/>
    </source>
</evidence>
<dbReference type="InterPro" id="IPR036955">
    <property type="entry name" value="AP2/ERF_dom_sf"/>
</dbReference>
<organism evidence="9 11">
    <name type="scientific">Cocos nucifera</name>
    <name type="common">Coconut palm</name>
    <dbReference type="NCBI Taxonomy" id="13894"/>
    <lineage>
        <taxon>Eukaryota</taxon>
        <taxon>Viridiplantae</taxon>
        <taxon>Streptophyta</taxon>
        <taxon>Embryophyta</taxon>
        <taxon>Tracheophyta</taxon>
        <taxon>Spermatophyta</taxon>
        <taxon>Magnoliopsida</taxon>
        <taxon>Liliopsida</taxon>
        <taxon>Arecaceae</taxon>
        <taxon>Arecoideae</taxon>
        <taxon>Cocoseae</taxon>
        <taxon>Attaleinae</taxon>
        <taxon>Cocos</taxon>
    </lineage>
</organism>
<evidence type="ECO:0000313" key="10">
    <source>
        <dbReference type="EMBL" id="KAG1366839.1"/>
    </source>
</evidence>
<keyword evidence="11" id="KW-1185">Reference proteome</keyword>
<dbReference type="InterPro" id="IPR016177">
    <property type="entry name" value="DNA-bd_dom_sf"/>
</dbReference>
<evidence type="ECO:0000256" key="1">
    <source>
        <dbReference type="ARBA" id="ARBA00004123"/>
    </source>
</evidence>
<dbReference type="OrthoDB" id="773121at2759"/>
<evidence type="ECO:0000256" key="7">
    <source>
        <dbReference type="SAM" id="MobiDB-lite"/>
    </source>
</evidence>
<gene>
    <name evidence="9" type="ORF">COCNU_13G006280</name>
    <name evidence="10" type="ORF">COCNU_13G006290</name>
</gene>
<evidence type="ECO:0000313" key="11">
    <source>
        <dbReference type="Proteomes" id="UP000797356"/>
    </source>
</evidence>
<dbReference type="GO" id="GO:0003677">
    <property type="term" value="F:DNA binding"/>
    <property type="evidence" value="ECO:0007669"/>
    <property type="project" value="UniProtKB-KW"/>
</dbReference>
<dbReference type="Proteomes" id="UP000797356">
    <property type="component" value="Chromosome 13"/>
</dbReference>
<name>A0A8K0ITT1_COCNU</name>
<dbReference type="GO" id="GO:0003700">
    <property type="term" value="F:DNA-binding transcription factor activity"/>
    <property type="evidence" value="ECO:0007669"/>
    <property type="project" value="InterPro"/>
</dbReference>
<dbReference type="SMART" id="SM00380">
    <property type="entry name" value="AP2"/>
    <property type="match status" value="1"/>
</dbReference>
<dbReference type="PANTHER" id="PTHR31194">
    <property type="entry name" value="SHN SHINE , DNA BINDING / TRANSCRIPTION FACTOR"/>
    <property type="match status" value="1"/>
</dbReference>